<evidence type="ECO:0000259" key="7">
    <source>
        <dbReference type="Pfam" id="PF01694"/>
    </source>
</evidence>
<dbReference type="InterPro" id="IPR051739">
    <property type="entry name" value="Rhomboid_IM_Serine_Proteases"/>
</dbReference>
<evidence type="ECO:0000256" key="4">
    <source>
        <dbReference type="ARBA" id="ARBA00022989"/>
    </source>
</evidence>
<dbReference type="AlphaFoldDB" id="A0A8S1H1I9"/>
<keyword evidence="9" id="KW-1185">Reference proteome</keyword>
<feature type="transmembrane region" description="Helical" evidence="6">
    <location>
        <begin position="75"/>
        <end position="96"/>
    </location>
</feature>
<reference evidence="8" key="1">
    <citation type="submission" date="2020-10" db="EMBL/GenBank/DDBJ databases">
        <authorList>
            <person name="Kikuchi T."/>
        </authorList>
    </citation>
    <scope>NUCLEOTIDE SEQUENCE</scope>
    <source>
        <strain evidence="8">NKZ352</strain>
    </source>
</reference>
<dbReference type="GO" id="GO:0004252">
    <property type="term" value="F:serine-type endopeptidase activity"/>
    <property type="evidence" value="ECO:0007669"/>
    <property type="project" value="InterPro"/>
</dbReference>
<keyword evidence="3 6" id="KW-0812">Transmembrane</keyword>
<sequence length="163" mass="17856">MLINLAAQVFIGIPLELVYSGKAILLYCGGVVSGALLSAALDGEVFLAGAAGGVFAIVISHLLTLIVFYDQMEFVIPRVVFVSAFAAADFVVAVFQRHYTNRIDRVSFMGHIGGMVAGILLTFVLLSGQRKRRWQIFSFWASIVAYAFFVIICFILAFYPEAF</sequence>
<dbReference type="Gene3D" id="1.20.1540.10">
    <property type="entry name" value="Rhomboid-like"/>
    <property type="match status" value="1"/>
</dbReference>
<proteinExistence type="inferred from homology"/>
<keyword evidence="5 6" id="KW-0472">Membrane</keyword>
<dbReference type="GO" id="GO:0016020">
    <property type="term" value="C:membrane"/>
    <property type="evidence" value="ECO:0007669"/>
    <property type="project" value="UniProtKB-SubCell"/>
</dbReference>
<feature type="transmembrane region" description="Helical" evidence="6">
    <location>
        <begin position="108"/>
        <end position="127"/>
    </location>
</feature>
<feature type="transmembrane region" description="Helical" evidence="6">
    <location>
        <begin position="47"/>
        <end position="68"/>
    </location>
</feature>
<feature type="transmembrane region" description="Helical" evidence="6">
    <location>
        <begin position="24"/>
        <end position="41"/>
    </location>
</feature>
<organism evidence="8 9">
    <name type="scientific">Caenorhabditis auriculariae</name>
    <dbReference type="NCBI Taxonomy" id="2777116"/>
    <lineage>
        <taxon>Eukaryota</taxon>
        <taxon>Metazoa</taxon>
        <taxon>Ecdysozoa</taxon>
        <taxon>Nematoda</taxon>
        <taxon>Chromadorea</taxon>
        <taxon>Rhabditida</taxon>
        <taxon>Rhabditina</taxon>
        <taxon>Rhabditomorpha</taxon>
        <taxon>Rhabditoidea</taxon>
        <taxon>Rhabditidae</taxon>
        <taxon>Peloderinae</taxon>
        <taxon>Caenorhabditis</taxon>
    </lineage>
</organism>
<dbReference type="PANTHER" id="PTHR45840:SF9">
    <property type="entry name" value="INACTIVE RHOMBOID-RELATED PROTEIN 2"/>
    <property type="match status" value="1"/>
</dbReference>
<dbReference type="PANTHER" id="PTHR45840">
    <property type="entry name" value="RHOMBOID-RELATED PROTEIN"/>
    <property type="match status" value="1"/>
</dbReference>
<comment type="caution">
    <text evidence="8">The sequence shown here is derived from an EMBL/GenBank/DDBJ whole genome shotgun (WGS) entry which is preliminary data.</text>
</comment>
<evidence type="ECO:0000256" key="1">
    <source>
        <dbReference type="ARBA" id="ARBA00004141"/>
    </source>
</evidence>
<name>A0A8S1H1I9_9PELO</name>
<dbReference type="Pfam" id="PF01694">
    <property type="entry name" value="Rhomboid"/>
    <property type="match status" value="1"/>
</dbReference>
<dbReference type="InterPro" id="IPR035952">
    <property type="entry name" value="Rhomboid-like_sf"/>
</dbReference>
<evidence type="ECO:0000256" key="6">
    <source>
        <dbReference type="SAM" id="Phobius"/>
    </source>
</evidence>
<evidence type="ECO:0000256" key="5">
    <source>
        <dbReference type="ARBA" id="ARBA00023136"/>
    </source>
</evidence>
<protein>
    <recommendedName>
        <fullName evidence="7">Peptidase S54 rhomboid domain-containing protein</fullName>
    </recommendedName>
</protein>
<accession>A0A8S1H1I9</accession>
<dbReference type="EMBL" id="CAJGYM010000008">
    <property type="protein sequence ID" value="CAD6188558.1"/>
    <property type="molecule type" value="Genomic_DNA"/>
</dbReference>
<evidence type="ECO:0000313" key="9">
    <source>
        <dbReference type="Proteomes" id="UP000835052"/>
    </source>
</evidence>
<dbReference type="OrthoDB" id="418595at2759"/>
<feature type="transmembrane region" description="Helical" evidence="6">
    <location>
        <begin position="139"/>
        <end position="159"/>
    </location>
</feature>
<dbReference type="SUPFAM" id="SSF144091">
    <property type="entry name" value="Rhomboid-like"/>
    <property type="match status" value="1"/>
</dbReference>
<dbReference type="InterPro" id="IPR022764">
    <property type="entry name" value="Peptidase_S54_rhomboid_dom"/>
</dbReference>
<comment type="subcellular location">
    <subcellularLocation>
        <location evidence="1">Membrane</location>
        <topology evidence="1">Multi-pass membrane protein</topology>
    </subcellularLocation>
</comment>
<evidence type="ECO:0000256" key="3">
    <source>
        <dbReference type="ARBA" id="ARBA00022692"/>
    </source>
</evidence>
<comment type="similarity">
    <text evidence="2">Belongs to the peptidase S54 family.</text>
</comment>
<dbReference type="Proteomes" id="UP000835052">
    <property type="component" value="Unassembled WGS sequence"/>
</dbReference>
<gene>
    <name evidence="8" type="ORF">CAUJ_LOCUS4477</name>
</gene>
<keyword evidence="4 6" id="KW-1133">Transmembrane helix</keyword>
<feature type="domain" description="Peptidase S54 rhomboid" evidence="7">
    <location>
        <begin position="1"/>
        <end position="126"/>
    </location>
</feature>
<evidence type="ECO:0000256" key="2">
    <source>
        <dbReference type="ARBA" id="ARBA00009045"/>
    </source>
</evidence>
<evidence type="ECO:0000313" key="8">
    <source>
        <dbReference type="EMBL" id="CAD6188558.1"/>
    </source>
</evidence>